<protein>
    <recommendedName>
        <fullName evidence="9 10">D-alanyl-D-alanine dipeptidase</fullName>
        <shortName evidence="9 10">D-Ala-D-Ala dipeptidase</shortName>
        <ecNumber evidence="9 10">3.4.13.22</ecNumber>
    </recommendedName>
</protein>
<dbReference type="CDD" id="cd14817">
    <property type="entry name" value="D-Ala-D-Ala_dipeptidase_VanX"/>
    <property type="match status" value="1"/>
</dbReference>
<dbReference type="PROSITE" id="PS51257">
    <property type="entry name" value="PROKAR_LIPOPROTEIN"/>
    <property type="match status" value="1"/>
</dbReference>
<feature type="binding site" evidence="9">
    <location>
        <position position="203"/>
    </location>
    <ligand>
        <name>Zn(2+)</name>
        <dbReference type="ChEBI" id="CHEBI:29105"/>
        <note>catalytic</note>
    </ligand>
</feature>
<keyword evidence="12" id="KW-1185">Reference proteome</keyword>
<comment type="caution">
    <text evidence="11">The sequence shown here is derived from an EMBL/GenBank/DDBJ whole genome shotgun (WGS) entry which is preliminary data.</text>
</comment>
<dbReference type="SUPFAM" id="SSF55166">
    <property type="entry name" value="Hedgehog/DD-peptidase"/>
    <property type="match status" value="1"/>
</dbReference>
<evidence type="ECO:0000256" key="9">
    <source>
        <dbReference type="HAMAP-Rule" id="MF_01924"/>
    </source>
</evidence>
<dbReference type="Proteomes" id="UP001257277">
    <property type="component" value="Unassembled WGS sequence"/>
</dbReference>
<evidence type="ECO:0000256" key="3">
    <source>
        <dbReference type="ARBA" id="ARBA00022723"/>
    </source>
</evidence>
<dbReference type="RefSeq" id="WP_349242179.1">
    <property type="nucleotide sequence ID" value="NZ_JAVTTO010000004.1"/>
</dbReference>
<organism evidence="11 12">
    <name type="scientific">Asprobacillus argus</name>
    <dbReference type="NCBI Taxonomy" id="3076534"/>
    <lineage>
        <taxon>Bacteria</taxon>
        <taxon>Pseudomonadati</taxon>
        <taxon>Bacteroidota</taxon>
        <taxon>Flavobacteriia</taxon>
        <taxon>Flavobacteriales</taxon>
        <taxon>Flavobacteriaceae</taxon>
        <taxon>Asprobacillus</taxon>
    </lineage>
</organism>
<keyword evidence="7 9" id="KW-0482">Metalloprotease</keyword>
<dbReference type="PANTHER" id="PTHR43126:SF1">
    <property type="entry name" value="D-ALANYL-D-ALANINE DIPEPTIDASE"/>
    <property type="match status" value="1"/>
</dbReference>
<feature type="binding site" evidence="9">
    <location>
        <position position="142"/>
    </location>
    <ligand>
        <name>Zn(2+)</name>
        <dbReference type="ChEBI" id="CHEBI:29105"/>
        <note>catalytic</note>
    </ligand>
</feature>
<feature type="site" description="Transition state stabilizer" evidence="9">
    <location>
        <position position="90"/>
    </location>
</feature>
<dbReference type="EMBL" id="JAVTTO010000004">
    <property type="protein sequence ID" value="MDT7832927.1"/>
    <property type="molecule type" value="Genomic_DNA"/>
</dbReference>
<dbReference type="InterPro" id="IPR009045">
    <property type="entry name" value="Zn_M74/Hedgehog-like"/>
</dbReference>
<dbReference type="Pfam" id="PF01427">
    <property type="entry name" value="Peptidase_M15"/>
    <property type="match status" value="1"/>
</dbReference>
<name>A0ABU3LGU3_9FLAO</name>
<comment type="similarity">
    <text evidence="9 10">Belongs to the peptidase M15D family.</text>
</comment>
<dbReference type="InterPro" id="IPR000755">
    <property type="entry name" value="A_A_dipeptidase"/>
</dbReference>
<sequence>MKFKATLLAFIIISFGCSKLPKDFVYLSDVDASIQSELRYISNNNFIGKPIDGYKKKTVIVTAPAAKALVKVQEALSKEGLSLKIYDAYRPQQAVDHFVRWAKVLNDTLMKAQYYPDVAKKDLFKKGFIAAKSSHTRGSTVDLTIVDAKTGKELDMGSSYDFFGKESHPFYDGIDELQKKNRILLRRLMLANGFKPYENEWWHFTLKNEPFPETYFNFPIE</sequence>
<feature type="binding site" evidence="9">
    <location>
        <position position="135"/>
    </location>
    <ligand>
        <name>Zn(2+)</name>
        <dbReference type="ChEBI" id="CHEBI:29105"/>
        <note>catalytic</note>
    </ligand>
</feature>
<dbReference type="Gene3D" id="3.30.1380.10">
    <property type="match status" value="1"/>
</dbReference>
<reference evidence="11 12" key="1">
    <citation type="submission" date="2023-09" db="EMBL/GenBank/DDBJ databases">
        <title>Novel taxa isolated from Blanes Bay.</title>
        <authorList>
            <person name="Rey-Velasco X."/>
            <person name="Lucena T."/>
        </authorList>
    </citation>
    <scope>NUCLEOTIDE SEQUENCE [LARGE SCALE GENOMIC DNA]</scope>
    <source>
        <strain evidence="11 12">S356</strain>
    </source>
</reference>
<evidence type="ECO:0000313" key="12">
    <source>
        <dbReference type="Proteomes" id="UP001257277"/>
    </source>
</evidence>
<evidence type="ECO:0000256" key="4">
    <source>
        <dbReference type="ARBA" id="ARBA00022801"/>
    </source>
</evidence>
<evidence type="ECO:0000256" key="1">
    <source>
        <dbReference type="ARBA" id="ARBA00001362"/>
    </source>
</evidence>
<feature type="active site" description="Proton donor/acceptor" evidence="9">
    <location>
        <position position="200"/>
    </location>
</feature>
<keyword evidence="3 9" id="KW-0479">Metal-binding</keyword>
<comment type="cofactor">
    <cofactor evidence="9">
        <name>Zn(2+)</name>
        <dbReference type="ChEBI" id="CHEBI:29105"/>
    </cofactor>
    <text evidence="9">Binds 1 zinc ion per subunit.</text>
</comment>
<evidence type="ECO:0000256" key="8">
    <source>
        <dbReference type="ARBA" id="ARBA00023316"/>
    </source>
</evidence>
<dbReference type="PANTHER" id="PTHR43126">
    <property type="entry name" value="D-ALANYL-D-ALANINE DIPEPTIDASE"/>
    <property type="match status" value="1"/>
</dbReference>
<evidence type="ECO:0000256" key="5">
    <source>
        <dbReference type="ARBA" id="ARBA00022833"/>
    </source>
</evidence>
<keyword evidence="4 9" id="KW-0378">Hydrolase</keyword>
<evidence type="ECO:0000256" key="2">
    <source>
        <dbReference type="ARBA" id="ARBA00022670"/>
    </source>
</evidence>
<keyword evidence="6 9" id="KW-0224">Dipeptidase</keyword>
<dbReference type="EC" id="3.4.13.22" evidence="9 10"/>
<dbReference type="PIRSF" id="PIRSF026671">
    <property type="entry name" value="AA_dipeptidase"/>
    <property type="match status" value="1"/>
</dbReference>
<comment type="catalytic activity">
    <reaction evidence="1 9 10">
        <text>D-alanyl-D-alanine + H2O = 2 D-alanine</text>
        <dbReference type="Rhea" id="RHEA:20661"/>
        <dbReference type="ChEBI" id="CHEBI:15377"/>
        <dbReference type="ChEBI" id="CHEBI:57416"/>
        <dbReference type="ChEBI" id="CHEBI:57822"/>
        <dbReference type="EC" id="3.4.13.22"/>
    </reaction>
</comment>
<evidence type="ECO:0000313" key="11">
    <source>
        <dbReference type="EMBL" id="MDT7832927.1"/>
    </source>
</evidence>
<keyword evidence="8 10" id="KW-0961">Cell wall biogenesis/degradation</keyword>
<accession>A0ABU3LGU3</accession>
<evidence type="ECO:0000256" key="7">
    <source>
        <dbReference type="ARBA" id="ARBA00023049"/>
    </source>
</evidence>
<keyword evidence="2 9" id="KW-0645">Protease</keyword>
<keyword evidence="5 9" id="KW-0862">Zinc</keyword>
<dbReference type="HAMAP" id="MF_01924">
    <property type="entry name" value="A_A_dipeptidase"/>
    <property type="match status" value="1"/>
</dbReference>
<comment type="function">
    <text evidence="9 10">Catalyzes hydrolysis of the D-alanyl-D-alanine dipeptide.</text>
</comment>
<evidence type="ECO:0000256" key="6">
    <source>
        <dbReference type="ARBA" id="ARBA00022997"/>
    </source>
</evidence>
<proteinExistence type="inferred from homology"/>
<evidence type="ECO:0000256" key="10">
    <source>
        <dbReference type="PIRNR" id="PIRNR026671"/>
    </source>
</evidence>
<gene>
    <name evidence="11" type="ORF">RQM59_11085</name>
</gene>